<dbReference type="PROSITE" id="PS00584">
    <property type="entry name" value="PFKB_KINASES_2"/>
    <property type="match status" value="1"/>
</dbReference>
<dbReference type="SUPFAM" id="SSF53613">
    <property type="entry name" value="Ribokinase-like"/>
    <property type="match status" value="1"/>
</dbReference>
<organism evidence="5 6">
    <name type="scientific">Brevundimonas halotolerans</name>
    <dbReference type="NCBI Taxonomy" id="69670"/>
    <lineage>
        <taxon>Bacteria</taxon>
        <taxon>Pseudomonadati</taxon>
        <taxon>Pseudomonadota</taxon>
        <taxon>Alphaproteobacteria</taxon>
        <taxon>Caulobacterales</taxon>
        <taxon>Caulobacteraceae</taxon>
        <taxon>Brevundimonas</taxon>
    </lineage>
</organism>
<evidence type="ECO:0000256" key="3">
    <source>
        <dbReference type="ARBA" id="ARBA00022777"/>
    </source>
</evidence>
<sequence>MTHSVPTHDVCAVGNAIVDVLSPCTPEFLSDKGLEPGSMRLVDETESATLYDAMAAGVEASGGSAGNTVAGIGSLGGRAAYIGKVADDQLGGVFAHDIRAAGVTFDTPVLTGGQGTGRCLINVTPDGQRTMCTFLGAANQLAPEDVDLAQVADSAIVYLEGYLFDPAPARAAFEAAAEAAHKAGRKVAITLSDTFVVARWRSELLAFLDGSTDIVFANEAEACALFETDDVEAATRALAEKVEVVAVTHGPKGSVLVRGDERADIAAEPVGKVVDTTGAGDQYAAGVLFGLARGLPLETCGRLGAIAAAEVISHWGPRPMTSLKDLAEAAGIRL</sequence>
<dbReference type="AlphaFoldDB" id="A0A7W9E6W9"/>
<keyword evidence="6" id="KW-1185">Reference proteome</keyword>
<dbReference type="CDD" id="cd01168">
    <property type="entry name" value="adenosine_kinase"/>
    <property type="match status" value="1"/>
</dbReference>
<evidence type="ECO:0000313" key="5">
    <source>
        <dbReference type="EMBL" id="MBB5660383.1"/>
    </source>
</evidence>
<dbReference type="PANTHER" id="PTHR43320:SF3">
    <property type="entry name" value="CARBOHYDRATE KINASE PFKB DOMAIN-CONTAINING PROTEIN"/>
    <property type="match status" value="1"/>
</dbReference>
<comment type="similarity">
    <text evidence="1">Belongs to the carbohydrate kinase PfkB family.</text>
</comment>
<dbReference type="InterPro" id="IPR002173">
    <property type="entry name" value="Carboh/pur_kinase_PfkB_CS"/>
</dbReference>
<protein>
    <submittedName>
        <fullName evidence="5">Sugar/nucleoside kinase (Ribokinase family)</fullName>
    </submittedName>
</protein>
<dbReference type="InterPro" id="IPR011611">
    <property type="entry name" value="PfkB_dom"/>
</dbReference>
<dbReference type="OrthoDB" id="9813569at2"/>
<dbReference type="InterPro" id="IPR029056">
    <property type="entry name" value="Ribokinase-like"/>
</dbReference>
<name>A0A7W9E6W9_9CAUL</name>
<proteinExistence type="inferred from homology"/>
<dbReference type="InterPro" id="IPR052700">
    <property type="entry name" value="Carb_kinase_PfkB-like"/>
</dbReference>
<evidence type="ECO:0000313" key="6">
    <source>
        <dbReference type="Proteomes" id="UP000548978"/>
    </source>
</evidence>
<dbReference type="Gene3D" id="3.40.1190.20">
    <property type="match status" value="1"/>
</dbReference>
<feature type="domain" description="Carbohydrate kinase PfkB" evidence="4">
    <location>
        <begin position="55"/>
        <end position="318"/>
    </location>
</feature>
<keyword evidence="2" id="KW-0808">Transferase</keyword>
<dbReference type="Pfam" id="PF00294">
    <property type="entry name" value="PfkB"/>
    <property type="match status" value="1"/>
</dbReference>
<evidence type="ECO:0000256" key="2">
    <source>
        <dbReference type="ARBA" id="ARBA00022679"/>
    </source>
</evidence>
<keyword evidence="3 5" id="KW-0418">Kinase</keyword>
<dbReference type="RefSeq" id="WP_123288128.1">
    <property type="nucleotide sequence ID" value="NZ_JACIJB010000003.1"/>
</dbReference>
<reference evidence="5 6" key="1">
    <citation type="submission" date="2020-08" db="EMBL/GenBank/DDBJ databases">
        <title>Genomic Encyclopedia of Type Strains, Phase IV (KMG-IV): sequencing the most valuable type-strain genomes for metagenomic binning, comparative biology and taxonomic classification.</title>
        <authorList>
            <person name="Goeker M."/>
        </authorList>
    </citation>
    <scope>NUCLEOTIDE SEQUENCE [LARGE SCALE GENOMIC DNA]</scope>
    <source>
        <strain evidence="5 6">DSM 24448</strain>
    </source>
</reference>
<dbReference type="EMBL" id="JACIJB010000003">
    <property type="protein sequence ID" value="MBB5660383.1"/>
    <property type="molecule type" value="Genomic_DNA"/>
</dbReference>
<evidence type="ECO:0000259" key="4">
    <source>
        <dbReference type="Pfam" id="PF00294"/>
    </source>
</evidence>
<evidence type="ECO:0000256" key="1">
    <source>
        <dbReference type="ARBA" id="ARBA00010688"/>
    </source>
</evidence>
<dbReference type="PANTHER" id="PTHR43320">
    <property type="entry name" value="SUGAR KINASE"/>
    <property type="match status" value="1"/>
</dbReference>
<gene>
    <name evidence="5" type="ORF">FHS65_001128</name>
</gene>
<comment type="caution">
    <text evidence="5">The sequence shown here is derived from an EMBL/GenBank/DDBJ whole genome shotgun (WGS) entry which is preliminary data.</text>
</comment>
<accession>A0A7W9E6W9</accession>
<dbReference type="GO" id="GO:0016301">
    <property type="term" value="F:kinase activity"/>
    <property type="evidence" value="ECO:0007669"/>
    <property type="project" value="UniProtKB-KW"/>
</dbReference>
<dbReference type="Proteomes" id="UP000548978">
    <property type="component" value="Unassembled WGS sequence"/>
</dbReference>